<evidence type="ECO:0000256" key="2">
    <source>
        <dbReference type="ARBA" id="ARBA00007362"/>
    </source>
</evidence>
<protein>
    <recommendedName>
        <fullName evidence="7">EamA domain-containing protein</fullName>
    </recommendedName>
</protein>
<evidence type="ECO:0000256" key="1">
    <source>
        <dbReference type="ARBA" id="ARBA00004141"/>
    </source>
</evidence>
<proteinExistence type="inferred from homology"/>
<feature type="transmembrane region" description="Helical" evidence="6">
    <location>
        <begin position="82"/>
        <end position="101"/>
    </location>
</feature>
<keyword evidence="3 6" id="KW-0812">Transmembrane</keyword>
<evidence type="ECO:0000259" key="7">
    <source>
        <dbReference type="Pfam" id="PF00892"/>
    </source>
</evidence>
<dbReference type="Pfam" id="PF00892">
    <property type="entry name" value="EamA"/>
    <property type="match status" value="2"/>
</dbReference>
<name>A0AAU9AIQ8_LYSEN</name>
<dbReference type="GO" id="GO:0016020">
    <property type="term" value="C:membrane"/>
    <property type="evidence" value="ECO:0007669"/>
    <property type="project" value="UniProtKB-SubCell"/>
</dbReference>
<feature type="domain" description="EamA" evidence="7">
    <location>
        <begin position="162"/>
        <end position="294"/>
    </location>
</feature>
<evidence type="ECO:0000313" key="9">
    <source>
        <dbReference type="Proteomes" id="UP000218824"/>
    </source>
</evidence>
<feature type="transmembrane region" description="Helical" evidence="6">
    <location>
        <begin position="137"/>
        <end position="156"/>
    </location>
</feature>
<keyword evidence="4 6" id="KW-1133">Transmembrane helix</keyword>
<evidence type="ECO:0000256" key="3">
    <source>
        <dbReference type="ARBA" id="ARBA00022692"/>
    </source>
</evidence>
<organism evidence="8 9">
    <name type="scientific">Lysobacter enzymogenes</name>
    <dbReference type="NCBI Taxonomy" id="69"/>
    <lineage>
        <taxon>Bacteria</taxon>
        <taxon>Pseudomonadati</taxon>
        <taxon>Pseudomonadota</taxon>
        <taxon>Gammaproteobacteria</taxon>
        <taxon>Lysobacterales</taxon>
        <taxon>Lysobacteraceae</taxon>
        <taxon>Lysobacter</taxon>
    </lineage>
</organism>
<dbReference type="GeneID" id="83064804"/>
<comment type="similarity">
    <text evidence="2">Belongs to the EamA transporter family.</text>
</comment>
<feature type="transmembrane region" description="Helical" evidence="6">
    <location>
        <begin position="107"/>
        <end position="128"/>
    </location>
</feature>
<dbReference type="KEGG" id="lem:LEN_2972"/>
<comment type="subcellular location">
    <subcellularLocation>
        <location evidence="1">Membrane</location>
        <topology evidence="1">Multi-pass membrane protein</topology>
    </subcellularLocation>
</comment>
<reference evidence="8 9" key="1">
    <citation type="journal article" date="2017" name="DNA Res.">
        <title>Complete genome sequence and expression profile of the commercial lytic enzyme producer Lysobacter enzymogenes M497-1.</title>
        <authorList>
            <person name="Takami H."/>
            <person name="Toyoda A."/>
            <person name="Uchiyama I."/>
            <person name="Itoh T."/>
            <person name="Takaki Y."/>
            <person name="Arai W."/>
            <person name="Nishi S."/>
            <person name="Kawai M."/>
            <person name="Shinya K."/>
            <person name="Ikeda H."/>
        </authorList>
    </citation>
    <scope>NUCLEOTIDE SEQUENCE [LARGE SCALE GENOMIC DNA]</scope>
    <source>
        <strain evidence="8 9">M497-1</strain>
    </source>
</reference>
<dbReference type="AlphaFoldDB" id="A0AAU9AIQ8"/>
<dbReference type="InterPro" id="IPR037185">
    <property type="entry name" value="EmrE-like"/>
</dbReference>
<sequence length="299" mass="30760">MNAHSALAPTPTGLAARLRLDALELPALAAIWGISFLFMRVAAPAFGPVPLVELRLALGGLVLAPLLWRARAQFPLRLWPKLALVGAVNSAVPFALFAWGAERAPAGIGAITSAMTVLFAALVGFAFFGEKIGGRRALALLGGFAGVSVLAAGKAAGAGIGWAVAAGCAAAFLYGVGLHLVRRHLGGLPPAAVASSTLLSAALLMLPLALAQWPAQAIAPRAWGAALMLGLLCTGLAYLLFYRLVARIGAARTSLVTYLIPLFGVAWAWLLLDEPVTASMAAAGALILAGVWLARRETH</sequence>
<dbReference type="SUPFAM" id="SSF103481">
    <property type="entry name" value="Multidrug resistance efflux transporter EmrE"/>
    <property type="match status" value="2"/>
</dbReference>
<evidence type="ECO:0000256" key="5">
    <source>
        <dbReference type="ARBA" id="ARBA00023136"/>
    </source>
</evidence>
<gene>
    <name evidence="8" type="ORF">LEN_2972</name>
</gene>
<dbReference type="PANTHER" id="PTHR32322:SF2">
    <property type="entry name" value="EAMA DOMAIN-CONTAINING PROTEIN"/>
    <property type="match status" value="1"/>
</dbReference>
<evidence type="ECO:0000256" key="6">
    <source>
        <dbReference type="SAM" id="Phobius"/>
    </source>
</evidence>
<dbReference type="Gene3D" id="1.10.3730.20">
    <property type="match status" value="1"/>
</dbReference>
<evidence type="ECO:0000256" key="4">
    <source>
        <dbReference type="ARBA" id="ARBA00022989"/>
    </source>
</evidence>
<feature type="transmembrane region" description="Helical" evidence="6">
    <location>
        <begin position="188"/>
        <end position="210"/>
    </location>
</feature>
<keyword evidence="5 6" id="KW-0472">Membrane</keyword>
<dbReference type="EMBL" id="AP014940">
    <property type="protein sequence ID" value="BAV98459.1"/>
    <property type="molecule type" value="Genomic_DNA"/>
</dbReference>
<feature type="domain" description="EamA" evidence="7">
    <location>
        <begin position="28"/>
        <end position="150"/>
    </location>
</feature>
<evidence type="ECO:0000313" key="8">
    <source>
        <dbReference type="EMBL" id="BAV98459.1"/>
    </source>
</evidence>
<feature type="transmembrane region" description="Helical" evidence="6">
    <location>
        <begin position="276"/>
        <end position="294"/>
    </location>
</feature>
<feature type="transmembrane region" description="Helical" evidence="6">
    <location>
        <begin position="222"/>
        <end position="241"/>
    </location>
</feature>
<feature type="transmembrane region" description="Helical" evidence="6">
    <location>
        <begin position="162"/>
        <end position="181"/>
    </location>
</feature>
<dbReference type="RefSeq" id="WP_096378919.1">
    <property type="nucleotide sequence ID" value="NZ_AP014940.1"/>
</dbReference>
<dbReference type="Proteomes" id="UP000218824">
    <property type="component" value="Chromosome"/>
</dbReference>
<dbReference type="InterPro" id="IPR050638">
    <property type="entry name" value="AA-Vitamin_Transporters"/>
</dbReference>
<feature type="transmembrane region" description="Helical" evidence="6">
    <location>
        <begin position="253"/>
        <end position="270"/>
    </location>
</feature>
<feature type="transmembrane region" description="Helical" evidence="6">
    <location>
        <begin position="27"/>
        <end position="46"/>
    </location>
</feature>
<dbReference type="InterPro" id="IPR000620">
    <property type="entry name" value="EamA_dom"/>
</dbReference>
<accession>A0AAU9AIQ8</accession>
<feature type="transmembrane region" description="Helical" evidence="6">
    <location>
        <begin position="52"/>
        <end position="70"/>
    </location>
</feature>
<dbReference type="PANTHER" id="PTHR32322">
    <property type="entry name" value="INNER MEMBRANE TRANSPORTER"/>
    <property type="match status" value="1"/>
</dbReference>